<dbReference type="InterPro" id="IPR038158">
    <property type="entry name" value="H-NOX_domain_sf"/>
</dbReference>
<feature type="domain" description="Heme NO-binding" evidence="1">
    <location>
        <begin position="2"/>
        <end position="157"/>
    </location>
</feature>
<evidence type="ECO:0000313" key="2">
    <source>
        <dbReference type="EMBL" id="RYJ40422.1"/>
    </source>
</evidence>
<dbReference type="OrthoDB" id="981203at2"/>
<proteinExistence type="predicted"/>
<dbReference type="InterPro" id="IPR011644">
    <property type="entry name" value="Heme_NO-bd"/>
</dbReference>
<dbReference type="InterPro" id="IPR024096">
    <property type="entry name" value="NO_sig/Golgi_transp_ligand-bd"/>
</dbReference>
<reference evidence="2 3" key="1">
    <citation type="submission" date="2014-12" db="EMBL/GenBank/DDBJ databases">
        <title>Genome sequence of Flavobacterium beibuense RSKm HC5.</title>
        <authorList>
            <person name="Kim J.F."/>
            <person name="Song J.Y."/>
            <person name="Kwak M.-J."/>
            <person name="Lee S.-W."/>
        </authorList>
    </citation>
    <scope>NUCLEOTIDE SEQUENCE [LARGE SCALE GENOMIC DNA]</scope>
    <source>
        <strain evidence="2 3">RSKm HC5</strain>
    </source>
</reference>
<dbReference type="Proteomes" id="UP000289775">
    <property type="component" value="Unassembled WGS sequence"/>
</dbReference>
<dbReference type="GO" id="GO:0020037">
    <property type="term" value="F:heme binding"/>
    <property type="evidence" value="ECO:0007669"/>
    <property type="project" value="InterPro"/>
</dbReference>
<dbReference type="EMBL" id="JUIW01000014">
    <property type="protein sequence ID" value="RYJ40422.1"/>
    <property type="molecule type" value="Genomic_DNA"/>
</dbReference>
<keyword evidence="3" id="KW-1185">Reference proteome</keyword>
<dbReference type="RefSeq" id="WP_129752477.1">
    <property type="nucleotide sequence ID" value="NZ_JUIW01000014.1"/>
</dbReference>
<sequence length="179" mass="20762">MYGFVNNAIKHYVNDNFGNQIWMEVKQQCALTPSFLDADQPYNEETIFKIAETVSKITQIPLNKVLEEIGASIISTLAEKYKFLMESRGENLKDYLLNLPNFHNRIMLIYPELTPPEFRISNVAHNSLHLHYNSNREGVRDFLKGYLDGLVKIFCEPAIVEPIESPAESRHQEVFKINW</sequence>
<evidence type="ECO:0000259" key="1">
    <source>
        <dbReference type="Pfam" id="PF07700"/>
    </source>
</evidence>
<protein>
    <submittedName>
        <fullName evidence="2">Soluble guanylyl cyclase beta 1 subunit</fullName>
    </submittedName>
</protein>
<dbReference type="SUPFAM" id="SSF111126">
    <property type="entry name" value="Ligand-binding domain in the NO signalling and Golgi transport"/>
    <property type="match status" value="1"/>
</dbReference>
<accession>A0A444W3X7</accession>
<dbReference type="Pfam" id="PF07700">
    <property type="entry name" value="HNOB"/>
    <property type="match status" value="1"/>
</dbReference>
<dbReference type="Gene3D" id="3.90.1520.10">
    <property type="entry name" value="H-NOX domain"/>
    <property type="match status" value="1"/>
</dbReference>
<gene>
    <name evidence="2" type="ORF">NU09_3410</name>
</gene>
<name>A0A444W3X7_9FLAO</name>
<dbReference type="PANTHER" id="PTHR45655:SF13">
    <property type="entry name" value="SOLUBLE GUANYLATE CYCLASE GCY-32-RELATED"/>
    <property type="match status" value="1"/>
</dbReference>
<comment type="caution">
    <text evidence="2">The sequence shown here is derived from an EMBL/GenBank/DDBJ whole genome shotgun (WGS) entry which is preliminary data.</text>
</comment>
<organism evidence="2 3">
    <name type="scientific">Flavobacterium beibuense</name>
    <dbReference type="NCBI Taxonomy" id="657326"/>
    <lineage>
        <taxon>Bacteria</taxon>
        <taxon>Pseudomonadati</taxon>
        <taxon>Bacteroidota</taxon>
        <taxon>Flavobacteriia</taxon>
        <taxon>Flavobacteriales</taxon>
        <taxon>Flavobacteriaceae</taxon>
        <taxon>Flavobacterium</taxon>
    </lineage>
</organism>
<dbReference type="PANTHER" id="PTHR45655">
    <property type="entry name" value="GUANYLATE CYCLASE SOLUBLE SUBUNIT BETA-2"/>
    <property type="match status" value="1"/>
</dbReference>
<evidence type="ECO:0000313" key="3">
    <source>
        <dbReference type="Proteomes" id="UP000289775"/>
    </source>
</evidence>
<dbReference type="AlphaFoldDB" id="A0A444W3X7"/>